<dbReference type="Proteomes" id="UP000199577">
    <property type="component" value="Unassembled WGS sequence"/>
</dbReference>
<reference evidence="9 10" key="1">
    <citation type="submission" date="2016-10" db="EMBL/GenBank/DDBJ databases">
        <authorList>
            <person name="de Groot N.N."/>
        </authorList>
    </citation>
    <scope>NUCLEOTIDE SEQUENCE [LARGE SCALE GENOMIC DNA]</scope>
    <source>
        <strain evidence="9 10">DSM 22900</strain>
    </source>
</reference>
<feature type="domain" description="TonB-dependent receptor plug" evidence="8">
    <location>
        <begin position="224"/>
        <end position="352"/>
    </location>
</feature>
<evidence type="ECO:0000313" key="9">
    <source>
        <dbReference type="EMBL" id="SFC51649.1"/>
    </source>
</evidence>
<dbReference type="FunFam" id="2.170.130.10:FF:000008">
    <property type="entry name" value="SusC/RagA family TonB-linked outer membrane protein"/>
    <property type="match status" value="1"/>
</dbReference>
<dbReference type="NCBIfam" id="TIGR04056">
    <property type="entry name" value="OMP_RagA_SusC"/>
    <property type="match status" value="1"/>
</dbReference>
<dbReference type="InterPro" id="IPR023997">
    <property type="entry name" value="TonB-dep_OMP_SusC/RagA_CS"/>
</dbReference>
<dbReference type="InterPro" id="IPR023996">
    <property type="entry name" value="TonB-dep_OMP_SusC/RagA"/>
</dbReference>
<keyword evidence="5 7" id="KW-0472">Membrane</keyword>
<dbReference type="InterPro" id="IPR039426">
    <property type="entry name" value="TonB-dep_rcpt-like"/>
</dbReference>
<accession>A0A1I1JSL9</accession>
<dbReference type="Gene3D" id="2.60.40.1120">
    <property type="entry name" value="Carboxypeptidase-like, regulatory domain"/>
    <property type="match status" value="1"/>
</dbReference>
<dbReference type="SUPFAM" id="SSF49464">
    <property type="entry name" value="Carboxypeptidase regulatory domain-like"/>
    <property type="match status" value="1"/>
</dbReference>
<evidence type="ECO:0000256" key="1">
    <source>
        <dbReference type="ARBA" id="ARBA00004571"/>
    </source>
</evidence>
<comment type="subcellular location">
    <subcellularLocation>
        <location evidence="1 7">Cell outer membrane</location>
        <topology evidence="1 7">Multi-pass membrane protein</topology>
    </subcellularLocation>
</comment>
<evidence type="ECO:0000256" key="2">
    <source>
        <dbReference type="ARBA" id="ARBA00022448"/>
    </source>
</evidence>
<protein>
    <submittedName>
        <fullName evidence="9">TonB-linked outer membrane protein, SusC/RagA family</fullName>
    </submittedName>
</protein>
<dbReference type="Gene3D" id="2.40.170.20">
    <property type="entry name" value="TonB-dependent receptor, beta-barrel domain"/>
    <property type="match status" value="1"/>
</dbReference>
<dbReference type="InterPro" id="IPR036942">
    <property type="entry name" value="Beta-barrel_TonB_sf"/>
</dbReference>
<dbReference type="OrthoDB" id="9768177at2"/>
<dbReference type="Gene3D" id="3.55.50.30">
    <property type="match status" value="1"/>
</dbReference>
<dbReference type="PROSITE" id="PS52016">
    <property type="entry name" value="TONB_DEPENDENT_REC_3"/>
    <property type="match status" value="1"/>
</dbReference>
<dbReference type="AlphaFoldDB" id="A0A1I1JSL9"/>
<evidence type="ECO:0000256" key="3">
    <source>
        <dbReference type="ARBA" id="ARBA00022452"/>
    </source>
</evidence>
<organism evidence="9 10">
    <name type="scientific">Parapedobacter composti</name>
    <dbReference type="NCBI Taxonomy" id="623281"/>
    <lineage>
        <taxon>Bacteria</taxon>
        <taxon>Pseudomonadati</taxon>
        <taxon>Bacteroidota</taxon>
        <taxon>Sphingobacteriia</taxon>
        <taxon>Sphingobacteriales</taxon>
        <taxon>Sphingobacteriaceae</taxon>
        <taxon>Parapedobacter</taxon>
    </lineage>
</organism>
<comment type="similarity">
    <text evidence="7">Belongs to the TonB-dependent receptor family.</text>
</comment>
<keyword evidence="4 7" id="KW-0812">Transmembrane</keyword>
<dbReference type="InterPro" id="IPR037066">
    <property type="entry name" value="Plug_dom_sf"/>
</dbReference>
<keyword evidence="3 7" id="KW-1134">Transmembrane beta strand</keyword>
<evidence type="ECO:0000259" key="8">
    <source>
        <dbReference type="Pfam" id="PF07715"/>
    </source>
</evidence>
<gene>
    <name evidence="9" type="ORF">SAMN05421747_11334</name>
</gene>
<keyword evidence="6 7" id="KW-0998">Cell outer membrane</keyword>
<dbReference type="Pfam" id="PF07715">
    <property type="entry name" value="Plug"/>
    <property type="match status" value="1"/>
</dbReference>
<keyword evidence="2 7" id="KW-0813">Transport</keyword>
<dbReference type="STRING" id="623281.SAMN05421747_11334"/>
<dbReference type="EMBL" id="FOLL01000013">
    <property type="protein sequence ID" value="SFC51649.1"/>
    <property type="molecule type" value="Genomic_DNA"/>
</dbReference>
<dbReference type="NCBIfam" id="TIGR04057">
    <property type="entry name" value="SusC_RagA_signa"/>
    <property type="match status" value="1"/>
</dbReference>
<sequence>MIFKPCGKDPAWSFTNRLLLIMKLTVVLTTVLALNAFAGIKAQNITLNVKNSTLEEVMREIQQQQGYPFFFRGDHIATIPVTANIREADLHQAMSTILSGKELAWTIKDGIIVIKHARGVTNSIPASTTLQRRIVVGKVTDGAGSPLEGVTVFVKGSGLATTSGSDGNYRISVPESATTLVFTMVGFDPQEQRIPSSRVVDVMMQPAIRDIDEVVVIGYGTVQKSDLTGSVSTIKIEDAAERPASSLEQLLQGRVSGVQITQNSGAPGAGINFNIRGVNSFGENQPLIVIDGYPIENESAAVTNTAGADFWNASTPPNNPLANLNPADIESIEILKDASSTAIYGSRGANGVVLITTKKGQTDQESVSYNFRTDLNQLPRQIPMLPTHEFLNLANEAALNSGQDSLYNEQAIAELSANNYNWQDLIYQNSYSQDHQVVYTGGDKKNKFAVIGSYTAMDGIVLRSKFNRGGLRANFERESSERFKFGLNFNTNLSLNQSVVQSNTTGAINGSVITAALRFRPVNIPYTDEGDIDISVSDNPLATIYHVDDDTRARSTLANVYAQYRLAEGLQFKVNGGINDFSSLRQSYYGQGTFVGNQNNGLAYRGETNAFNYLAEYTLNYNKKIFKNHRINAVAGYTWQQWYRRSSGVRVSDFSNDNLSYHAMQYGNNVANPVTGYMRWALASYLARVNYVIANKYMFTFTGRSDGSSRLADGEKWAFFPSVALGWNAHREKFLENIDVISELKLRASYGISGNQTVRVGATQAQLTNSRVVVGNDILTGVVLSSFENPDLHWETTQQINIGLDLGWAKNRYRLTIDAYQKQTKDLLISLSIPGNLGFTGYETNVGKIENKGLDIEASAQILTTGFHWNVSGNISFNRNKVISLGDIEQINGNNLLGNFMSQYGTIARTGLPLGVFFGYRINGIYQSVDEIAVGPTDVVNTAPGDFKYVDVNHDGQITTADRTVIGDPNPDYIFGLTNDFNYKGIGVSILVQGMIGHDVLNLNRYFSDGLVFPVAGNARREAYDGRWTGPGTSNYYPRAKTSGTLFDNRVSDFLIEDGSFVRLKNVNVSYNFIFSGFRYLKSLKVFANASNLLTFTKYKGYDPEVSAIGNNALSRNIDFGTIPLFRTFSFGVNASF</sequence>
<dbReference type="InterPro" id="IPR012910">
    <property type="entry name" value="Plug_dom"/>
</dbReference>
<dbReference type="Gene3D" id="2.170.130.10">
    <property type="entry name" value="TonB-dependent receptor, plug domain"/>
    <property type="match status" value="1"/>
</dbReference>
<name>A0A1I1JSL9_9SPHI</name>
<dbReference type="GO" id="GO:0009279">
    <property type="term" value="C:cell outer membrane"/>
    <property type="evidence" value="ECO:0007669"/>
    <property type="project" value="UniProtKB-SubCell"/>
</dbReference>
<evidence type="ECO:0000256" key="5">
    <source>
        <dbReference type="ARBA" id="ARBA00023136"/>
    </source>
</evidence>
<proteinExistence type="inferred from homology"/>
<evidence type="ECO:0000256" key="6">
    <source>
        <dbReference type="ARBA" id="ARBA00023237"/>
    </source>
</evidence>
<evidence type="ECO:0000256" key="4">
    <source>
        <dbReference type="ARBA" id="ARBA00022692"/>
    </source>
</evidence>
<dbReference type="Pfam" id="PF13715">
    <property type="entry name" value="CarbopepD_reg_2"/>
    <property type="match status" value="1"/>
</dbReference>
<dbReference type="SUPFAM" id="SSF56935">
    <property type="entry name" value="Porins"/>
    <property type="match status" value="1"/>
</dbReference>
<evidence type="ECO:0000313" key="10">
    <source>
        <dbReference type="Proteomes" id="UP000199577"/>
    </source>
</evidence>
<dbReference type="InterPro" id="IPR008969">
    <property type="entry name" value="CarboxyPept-like_regulatory"/>
</dbReference>
<keyword evidence="10" id="KW-1185">Reference proteome</keyword>
<evidence type="ECO:0000256" key="7">
    <source>
        <dbReference type="PROSITE-ProRule" id="PRU01360"/>
    </source>
</evidence>